<keyword evidence="1" id="KW-0472">Membrane</keyword>
<sequence>MASPPPGPIGTSDARQDFETAFDFLQAEISNAGAIAAMDGAARAQYDRLLREFRNDLLDRVNKGQITWREAAQQARHMRDDVMQVLRQRSTPVGRALAEALKPQSPTLNALIARKTVELFGREADFTRLSLAQRHQVYAAIVESAGKSNPRITARMRTVSRAGRGLLVLSLALSVYTVATAEDKAAAVVHEGAITGAGIAGGLAGGALAGLACGPGAPVCVTVGAFIGGATAALGVDFFWSD</sequence>
<reference evidence="2 3" key="1">
    <citation type="submission" date="2020-04" db="EMBL/GenBank/DDBJ databases">
        <title>Azohydromonas sp. isolated from soil.</title>
        <authorList>
            <person name="Dahal R.H."/>
        </authorList>
    </citation>
    <scope>NUCLEOTIDE SEQUENCE [LARGE SCALE GENOMIC DNA]</scope>
    <source>
        <strain evidence="2 3">G-1-1-14</strain>
    </source>
</reference>
<dbReference type="Proteomes" id="UP000574067">
    <property type="component" value="Unassembled WGS sequence"/>
</dbReference>
<name>A0A848F8L6_9BURK</name>
<keyword evidence="1" id="KW-1133">Transmembrane helix</keyword>
<evidence type="ECO:0000313" key="3">
    <source>
        <dbReference type="Proteomes" id="UP000574067"/>
    </source>
</evidence>
<keyword evidence="3" id="KW-1185">Reference proteome</keyword>
<feature type="transmembrane region" description="Helical" evidence="1">
    <location>
        <begin position="219"/>
        <end position="240"/>
    </location>
</feature>
<feature type="transmembrane region" description="Helical" evidence="1">
    <location>
        <begin position="193"/>
        <end position="212"/>
    </location>
</feature>
<dbReference type="AlphaFoldDB" id="A0A848F8L6"/>
<feature type="transmembrane region" description="Helical" evidence="1">
    <location>
        <begin position="165"/>
        <end position="181"/>
    </location>
</feature>
<dbReference type="EMBL" id="JABBFW010000006">
    <property type="protein sequence ID" value="NML15568.1"/>
    <property type="molecule type" value="Genomic_DNA"/>
</dbReference>
<evidence type="ECO:0000256" key="1">
    <source>
        <dbReference type="SAM" id="Phobius"/>
    </source>
</evidence>
<proteinExistence type="predicted"/>
<comment type="caution">
    <text evidence="2">The sequence shown here is derived from an EMBL/GenBank/DDBJ whole genome shotgun (WGS) entry which is preliminary data.</text>
</comment>
<evidence type="ECO:0000313" key="2">
    <source>
        <dbReference type="EMBL" id="NML15568.1"/>
    </source>
</evidence>
<protein>
    <submittedName>
        <fullName evidence="2">Uncharacterized protein</fullName>
    </submittedName>
</protein>
<accession>A0A848F8L6</accession>
<gene>
    <name evidence="2" type="ORF">HHL10_11370</name>
</gene>
<organism evidence="2 3">
    <name type="scientific">Azohydromonas caseinilytica</name>
    <dbReference type="NCBI Taxonomy" id="2728836"/>
    <lineage>
        <taxon>Bacteria</taxon>
        <taxon>Pseudomonadati</taxon>
        <taxon>Pseudomonadota</taxon>
        <taxon>Betaproteobacteria</taxon>
        <taxon>Burkholderiales</taxon>
        <taxon>Sphaerotilaceae</taxon>
        <taxon>Azohydromonas</taxon>
    </lineage>
</organism>
<keyword evidence="1" id="KW-0812">Transmembrane</keyword>